<feature type="transmembrane region" description="Helical" evidence="5">
    <location>
        <begin position="134"/>
        <end position="153"/>
    </location>
</feature>
<evidence type="ECO:0000256" key="6">
    <source>
        <dbReference type="SAM" id="SignalP"/>
    </source>
</evidence>
<feature type="signal peptide" evidence="6">
    <location>
        <begin position="1"/>
        <end position="21"/>
    </location>
</feature>
<keyword evidence="9" id="KW-1185">Reference proteome</keyword>
<feature type="transmembrane region" description="Helical" evidence="5">
    <location>
        <begin position="76"/>
        <end position="97"/>
    </location>
</feature>
<evidence type="ECO:0000256" key="2">
    <source>
        <dbReference type="ARBA" id="ARBA00022692"/>
    </source>
</evidence>
<evidence type="ECO:0000256" key="3">
    <source>
        <dbReference type="ARBA" id="ARBA00022989"/>
    </source>
</evidence>
<dbReference type="Proteomes" id="UP001498398">
    <property type="component" value="Unassembled WGS sequence"/>
</dbReference>
<evidence type="ECO:0000259" key="7">
    <source>
        <dbReference type="Pfam" id="PF13886"/>
    </source>
</evidence>
<feature type="chain" id="PRO_5047324758" description="TM7S3/TM198-like domain-containing protein" evidence="6">
    <location>
        <begin position="22"/>
        <end position="341"/>
    </location>
</feature>
<comment type="subcellular location">
    <subcellularLocation>
        <location evidence="1">Membrane</location>
        <topology evidence="1">Multi-pass membrane protein</topology>
    </subcellularLocation>
</comment>
<name>A0ABR1K7G9_9AGAR</name>
<evidence type="ECO:0000313" key="9">
    <source>
        <dbReference type="Proteomes" id="UP001498398"/>
    </source>
</evidence>
<keyword evidence="2 5" id="KW-0812">Transmembrane</keyword>
<evidence type="ECO:0000256" key="4">
    <source>
        <dbReference type="ARBA" id="ARBA00023136"/>
    </source>
</evidence>
<evidence type="ECO:0000256" key="5">
    <source>
        <dbReference type="SAM" id="Phobius"/>
    </source>
</evidence>
<feature type="transmembrane region" description="Helical" evidence="5">
    <location>
        <begin position="217"/>
        <end position="237"/>
    </location>
</feature>
<keyword evidence="4 5" id="KW-0472">Membrane</keyword>
<feature type="transmembrane region" description="Helical" evidence="5">
    <location>
        <begin position="190"/>
        <end position="210"/>
    </location>
</feature>
<dbReference type="EMBL" id="JBANRG010000001">
    <property type="protein sequence ID" value="KAK7472340.1"/>
    <property type="molecule type" value="Genomic_DNA"/>
</dbReference>
<sequence length="341" mass="36494">MTAAAVLVWLLFCQIFAHVSAQSFSTSSPTIIFPRTLSPRELEITTLPNGTFRVVDTSKEQVIAQGPATDGSGSNFSVPAIIWIGFTLGIGLPLACAGIRGWRVTLGVSLALAGAVCSWAAIINTVNEVGVSDILLTIIVLAFSFLGLIMGFFEFARVGATGILGILGGLAFGIRIILLRDGLLLSAEGLYFLNWIIIAVFGVAGGIAVVLRQRAGLLFACGSTGTFLCILGADLILHKQSGLSRGLRFLFDRNSSHIADIVQNGYHPTLTTVIMLAASLGATPALAYAQHRIFRQPFRRIPEESDLELGIDDPTTKLRMFSPTVEKRTTLLSRAISRFSL</sequence>
<organism evidence="8 9">
    <name type="scientific">Marasmiellus scandens</name>
    <dbReference type="NCBI Taxonomy" id="2682957"/>
    <lineage>
        <taxon>Eukaryota</taxon>
        <taxon>Fungi</taxon>
        <taxon>Dikarya</taxon>
        <taxon>Basidiomycota</taxon>
        <taxon>Agaricomycotina</taxon>
        <taxon>Agaricomycetes</taxon>
        <taxon>Agaricomycetidae</taxon>
        <taxon>Agaricales</taxon>
        <taxon>Marasmiineae</taxon>
        <taxon>Omphalotaceae</taxon>
        <taxon>Marasmiellus</taxon>
    </lineage>
</organism>
<comment type="caution">
    <text evidence="8">The sequence shown here is derived from an EMBL/GenBank/DDBJ whole genome shotgun (WGS) entry which is preliminary data.</text>
</comment>
<feature type="transmembrane region" description="Helical" evidence="5">
    <location>
        <begin position="104"/>
        <end position="122"/>
    </location>
</feature>
<feature type="transmembrane region" description="Helical" evidence="5">
    <location>
        <begin position="160"/>
        <end position="178"/>
    </location>
</feature>
<feature type="domain" description="TM7S3/TM198-like" evidence="7">
    <location>
        <begin position="88"/>
        <end position="283"/>
    </location>
</feature>
<accession>A0ABR1K7G9</accession>
<keyword evidence="3 5" id="KW-1133">Transmembrane helix</keyword>
<evidence type="ECO:0000256" key="1">
    <source>
        <dbReference type="ARBA" id="ARBA00004141"/>
    </source>
</evidence>
<evidence type="ECO:0000313" key="8">
    <source>
        <dbReference type="EMBL" id="KAK7472340.1"/>
    </source>
</evidence>
<reference evidence="8 9" key="1">
    <citation type="submission" date="2024-01" db="EMBL/GenBank/DDBJ databases">
        <title>A draft genome for the cacao thread blight pathogen Marasmiellus scandens.</title>
        <authorList>
            <person name="Baruah I.K."/>
            <person name="Leung J."/>
            <person name="Bukari Y."/>
            <person name="Amoako-Attah I."/>
            <person name="Meinhardt L.W."/>
            <person name="Bailey B.A."/>
            <person name="Cohen S.P."/>
        </authorList>
    </citation>
    <scope>NUCLEOTIDE SEQUENCE [LARGE SCALE GENOMIC DNA]</scope>
    <source>
        <strain evidence="8 9">GH-19</strain>
    </source>
</reference>
<proteinExistence type="predicted"/>
<keyword evidence="6" id="KW-0732">Signal</keyword>
<dbReference type="Pfam" id="PF13886">
    <property type="entry name" value="TM7S3_TM198"/>
    <property type="match status" value="1"/>
</dbReference>
<feature type="transmembrane region" description="Helical" evidence="5">
    <location>
        <begin position="270"/>
        <end position="289"/>
    </location>
</feature>
<dbReference type="InterPro" id="IPR025256">
    <property type="entry name" value="TM7S3/TM198-like_dom"/>
</dbReference>
<protein>
    <recommendedName>
        <fullName evidence="7">TM7S3/TM198-like domain-containing protein</fullName>
    </recommendedName>
</protein>
<gene>
    <name evidence="8" type="ORF">VKT23_000459</name>
</gene>